<evidence type="ECO:0000313" key="15">
    <source>
        <dbReference type="Proteomes" id="UP001500067"/>
    </source>
</evidence>
<dbReference type="Pfam" id="PF01433">
    <property type="entry name" value="Peptidase_M1"/>
    <property type="match status" value="1"/>
</dbReference>
<dbReference type="Pfam" id="PF09127">
    <property type="entry name" value="Leuk-A4-hydro_C"/>
    <property type="match status" value="1"/>
</dbReference>
<dbReference type="Gene3D" id="1.10.390.10">
    <property type="entry name" value="Neutral Protease Domain 2"/>
    <property type="match status" value="1"/>
</dbReference>
<dbReference type="InterPro" id="IPR045357">
    <property type="entry name" value="Aminopeptidase_N-like_N"/>
</dbReference>
<dbReference type="InterPro" id="IPR038502">
    <property type="entry name" value="M1_LTA-4_hydro/amino_C_sf"/>
</dbReference>
<dbReference type="EMBL" id="BAABFA010000005">
    <property type="protein sequence ID" value="GAA4461791.1"/>
    <property type="molecule type" value="Genomic_DNA"/>
</dbReference>
<dbReference type="InterPro" id="IPR049980">
    <property type="entry name" value="LTA4H_cat"/>
</dbReference>
<keyword evidence="8" id="KW-0645">Protease</keyword>
<dbReference type="SUPFAM" id="SSF55486">
    <property type="entry name" value="Metalloproteases ('zincins'), catalytic domain"/>
    <property type="match status" value="1"/>
</dbReference>
<dbReference type="Gene3D" id="1.25.40.320">
    <property type="entry name" value="Peptidase M1, leukotriene A4 hydrolase/aminopeptidase C-terminal domain"/>
    <property type="match status" value="1"/>
</dbReference>
<dbReference type="InterPro" id="IPR015211">
    <property type="entry name" value="Peptidase_M1_C"/>
</dbReference>
<organism evidence="14 15">
    <name type="scientific">Nemorincola caseinilytica</name>
    <dbReference type="NCBI Taxonomy" id="2054315"/>
    <lineage>
        <taxon>Bacteria</taxon>
        <taxon>Pseudomonadati</taxon>
        <taxon>Bacteroidota</taxon>
        <taxon>Chitinophagia</taxon>
        <taxon>Chitinophagales</taxon>
        <taxon>Chitinophagaceae</taxon>
        <taxon>Nemorincola</taxon>
    </lineage>
</organism>
<dbReference type="InterPro" id="IPR027268">
    <property type="entry name" value="Peptidase_M4/M1_CTD_sf"/>
</dbReference>
<dbReference type="RefSeq" id="WP_345078649.1">
    <property type="nucleotide sequence ID" value="NZ_BAABFA010000005.1"/>
</dbReference>
<keyword evidence="10" id="KW-0378">Hydrolase</keyword>
<dbReference type="Gene3D" id="2.60.40.1730">
    <property type="entry name" value="tricorn interacting facor f3 domain"/>
    <property type="match status" value="1"/>
</dbReference>
<dbReference type="EC" id="3.4.11.2" evidence="5"/>
<keyword evidence="9" id="KW-0479">Metal-binding</keyword>
<dbReference type="PRINTS" id="PR00756">
    <property type="entry name" value="ALADIPTASE"/>
</dbReference>
<evidence type="ECO:0000256" key="1">
    <source>
        <dbReference type="ARBA" id="ARBA00000098"/>
    </source>
</evidence>
<dbReference type="InterPro" id="IPR042097">
    <property type="entry name" value="Aminopeptidase_N-like_N_sf"/>
</dbReference>
<comment type="cofactor">
    <cofactor evidence="2">
        <name>Zn(2+)</name>
        <dbReference type="ChEBI" id="CHEBI:29105"/>
    </cofactor>
</comment>
<dbReference type="SUPFAM" id="SSF48371">
    <property type="entry name" value="ARM repeat"/>
    <property type="match status" value="1"/>
</dbReference>
<proteinExistence type="inferred from homology"/>
<dbReference type="InterPro" id="IPR034015">
    <property type="entry name" value="M1_LTA4H"/>
</dbReference>
<dbReference type="InterPro" id="IPR014782">
    <property type="entry name" value="Peptidase_M1_dom"/>
</dbReference>
<evidence type="ECO:0000256" key="12">
    <source>
        <dbReference type="ARBA" id="ARBA00023049"/>
    </source>
</evidence>
<evidence type="ECO:0000256" key="6">
    <source>
        <dbReference type="ARBA" id="ARBA00015611"/>
    </source>
</evidence>
<comment type="similarity">
    <text evidence="4">Belongs to the peptidase M1 family.</text>
</comment>
<feature type="domain" description="Peptidase M1 leukotriene A4 hydrolase/aminopeptidase C-terminal" evidence="13">
    <location>
        <begin position="484"/>
        <end position="622"/>
    </location>
</feature>
<dbReference type="InterPro" id="IPR001930">
    <property type="entry name" value="Peptidase_M1"/>
</dbReference>
<keyword evidence="7" id="KW-0963">Cytoplasm</keyword>
<evidence type="ECO:0000256" key="11">
    <source>
        <dbReference type="ARBA" id="ARBA00022833"/>
    </source>
</evidence>
<dbReference type="CDD" id="cd09599">
    <property type="entry name" value="M1_LTA4H"/>
    <property type="match status" value="1"/>
</dbReference>
<accession>A0ABP8NA11</accession>
<keyword evidence="12" id="KW-0482">Metalloprotease</keyword>
<keyword evidence="15" id="KW-1185">Reference proteome</keyword>
<keyword evidence="11" id="KW-0862">Zinc</keyword>
<dbReference type="PANTHER" id="PTHR45726">
    <property type="entry name" value="LEUKOTRIENE A-4 HYDROLASE"/>
    <property type="match status" value="1"/>
</dbReference>
<evidence type="ECO:0000256" key="10">
    <source>
        <dbReference type="ARBA" id="ARBA00022801"/>
    </source>
</evidence>
<name>A0ABP8NA11_9BACT</name>
<evidence type="ECO:0000259" key="13">
    <source>
        <dbReference type="SMART" id="SM01263"/>
    </source>
</evidence>
<evidence type="ECO:0000313" key="14">
    <source>
        <dbReference type="EMBL" id="GAA4461791.1"/>
    </source>
</evidence>
<sequence>MLKNLFFATGVVLLFAGCFSKPEQVASTLKVVDPKEWVDEHTLSNADSVAVRHLHLDIAVDMVNRQISGNALWTINNNHHQKELILDTYDLTIDSVMVDGHLAGYQLDSPIKFLGSALHIPINENTKFVMVHYKTGPRARALQWLDPQQTHDKRAPFLYTQSESIYARSWIPCPDGPGIRFTYTARVTVPQGLMALMSAENSDVVNDTGVYNFRMPIPIPAYLMALAVGDLAFKGIDDRTGVYAEKGMIDKARWEFENVGRMVGSAEQLYGAYRWGRYDVVVLPPGFPIGGMENPKLTFLTPTIIAGDRSLVSLVAHELAHSWSGNLVTNATWNDFWLNEGFTNYFERRIMEQMMGESYSDMLWELGYQDLQNEVMALGADSRDTWLKLDLKGRDPDDGLNSIPYEKGCHFLKMIEKAASRDRFDKFLVKYFDANAFRTITTETFLNYMDTVLIKKDTVLRKALNIDEWVYGPGIPANCPRARQELFSKVDAERTKFLSGMPAEQIAFVNWSAHEWLHFLRGMPDTLRADKMVLLDRAFNFSTTGNSELADEWYLIAIRANYRPAYPAMERFLSTVGRRKFLEPLYIQMMKTPEGQEMARKLYTRYKENYHPLAQESLDRIVLKLP</sequence>
<dbReference type="Pfam" id="PF17900">
    <property type="entry name" value="Peptidase_M1_N"/>
    <property type="match status" value="1"/>
</dbReference>
<evidence type="ECO:0000256" key="2">
    <source>
        <dbReference type="ARBA" id="ARBA00001947"/>
    </source>
</evidence>
<dbReference type="Gene3D" id="3.30.2010.30">
    <property type="match status" value="1"/>
</dbReference>
<gene>
    <name evidence="14" type="ORF">GCM10023093_07160</name>
</gene>
<evidence type="ECO:0000256" key="4">
    <source>
        <dbReference type="ARBA" id="ARBA00010136"/>
    </source>
</evidence>
<comment type="catalytic activity">
    <reaction evidence="1">
        <text>Release of an N-terminal amino acid, Xaa-|-Yaa- from a peptide, amide or arylamide. Xaa is preferably Ala, but may be most amino acids including Pro (slow action). When a terminal hydrophobic residue is followed by a prolyl residue, the two may be released as an intact Xaa-Pro dipeptide.</text>
        <dbReference type="EC" id="3.4.11.2"/>
    </reaction>
</comment>
<evidence type="ECO:0000256" key="5">
    <source>
        <dbReference type="ARBA" id="ARBA00012564"/>
    </source>
</evidence>
<dbReference type="PANTHER" id="PTHR45726:SF3">
    <property type="entry name" value="LEUKOTRIENE A-4 HYDROLASE"/>
    <property type="match status" value="1"/>
</dbReference>
<dbReference type="InterPro" id="IPR016024">
    <property type="entry name" value="ARM-type_fold"/>
</dbReference>
<protein>
    <recommendedName>
        <fullName evidence="6">Aminopeptidase N</fullName>
        <ecNumber evidence="5">3.4.11.2</ecNumber>
    </recommendedName>
</protein>
<evidence type="ECO:0000256" key="7">
    <source>
        <dbReference type="ARBA" id="ARBA00022490"/>
    </source>
</evidence>
<dbReference type="PROSITE" id="PS51257">
    <property type="entry name" value="PROKAR_LIPOPROTEIN"/>
    <property type="match status" value="1"/>
</dbReference>
<dbReference type="Proteomes" id="UP001500067">
    <property type="component" value="Unassembled WGS sequence"/>
</dbReference>
<evidence type="ECO:0000256" key="9">
    <source>
        <dbReference type="ARBA" id="ARBA00022723"/>
    </source>
</evidence>
<reference evidence="15" key="1">
    <citation type="journal article" date="2019" name="Int. J. Syst. Evol. Microbiol.">
        <title>The Global Catalogue of Microorganisms (GCM) 10K type strain sequencing project: providing services to taxonomists for standard genome sequencing and annotation.</title>
        <authorList>
            <consortium name="The Broad Institute Genomics Platform"/>
            <consortium name="The Broad Institute Genome Sequencing Center for Infectious Disease"/>
            <person name="Wu L."/>
            <person name="Ma J."/>
        </authorList>
    </citation>
    <scope>NUCLEOTIDE SEQUENCE [LARGE SCALE GENOMIC DNA]</scope>
    <source>
        <strain evidence="15">JCM 32105</strain>
    </source>
</reference>
<comment type="caution">
    <text evidence="14">The sequence shown here is derived from an EMBL/GenBank/DDBJ whole genome shotgun (WGS) entry which is preliminary data.</text>
</comment>
<comment type="subcellular location">
    <subcellularLocation>
        <location evidence="3">Cytoplasm</location>
    </subcellularLocation>
</comment>
<dbReference type="SMART" id="SM01263">
    <property type="entry name" value="Leuk-A4-hydro_C"/>
    <property type="match status" value="1"/>
</dbReference>
<evidence type="ECO:0000256" key="8">
    <source>
        <dbReference type="ARBA" id="ARBA00022670"/>
    </source>
</evidence>
<evidence type="ECO:0000256" key="3">
    <source>
        <dbReference type="ARBA" id="ARBA00004496"/>
    </source>
</evidence>
<dbReference type="SUPFAM" id="SSF63737">
    <property type="entry name" value="Leukotriene A4 hydrolase N-terminal domain"/>
    <property type="match status" value="1"/>
</dbReference>